<dbReference type="Gene3D" id="1.20.1250.20">
    <property type="entry name" value="MFS general substrate transporter like domains"/>
    <property type="match status" value="1"/>
</dbReference>
<evidence type="ECO:0000256" key="1">
    <source>
        <dbReference type="ARBA" id="ARBA00003279"/>
    </source>
</evidence>
<organism evidence="10 11">
    <name type="scientific">Leptospira idonii</name>
    <dbReference type="NCBI Taxonomy" id="1193500"/>
    <lineage>
        <taxon>Bacteria</taxon>
        <taxon>Pseudomonadati</taxon>
        <taxon>Spirochaetota</taxon>
        <taxon>Spirochaetia</taxon>
        <taxon>Leptospirales</taxon>
        <taxon>Leptospiraceae</taxon>
        <taxon>Leptospira</taxon>
    </lineage>
</organism>
<comment type="caution">
    <text evidence="10">The sequence shown here is derived from an EMBL/GenBank/DDBJ whole genome shotgun (WGS) entry which is preliminary data.</text>
</comment>
<keyword evidence="7 8" id="KW-0472">Membrane</keyword>
<dbReference type="InterPro" id="IPR001958">
    <property type="entry name" value="Tet-R_TetA/multi-R_MdtG-like"/>
</dbReference>
<comment type="similarity">
    <text evidence="3">Belongs to the major facilitator superfamily. TCR/Tet family.</text>
</comment>
<comment type="function">
    <text evidence="1">Resistance to tetracycline by an active tetracycline efflux. This is an energy-dependent process that decreases the accumulation of the antibiotic in whole cells. This protein functions as a metal-tetracycline/H(+) antiporter.</text>
</comment>
<evidence type="ECO:0000313" key="11">
    <source>
        <dbReference type="Proteomes" id="UP000298058"/>
    </source>
</evidence>
<dbReference type="Pfam" id="PF07690">
    <property type="entry name" value="MFS_1"/>
    <property type="match status" value="1"/>
</dbReference>
<evidence type="ECO:0000256" key="8">
    <source>
        <dbReference type="SAM" id="Phobius"/>
    </source>
</evidence>
<dbReference type="OrthoDB" id="9793283at2"/>
<dbReference type="InterPro" id="IPR036259">
    <property type="entry name" value="MFS_trans_sf"/>
</dbReference>
<feature type="transmembrane region" description="Helical" evidence="8">
    <location>
        <begin position="350"/>
        <end position="372"/>
    </location>
</feature>
<feature type="domain" description="Major facilitator superfamily (MFS) profile" evidence="9">
    <location>
        <begin position="13"/>
        <end position="407"/>
    </location>
</feature>
<keyword evidence="6 8" id="KW-1133">Transmembrane helix</keyword>
<dbReference type="CDD" id="cd17388">
    <property type="entry name" value="MFS_TetA"/>
    <property type="match status" value="1"/>
</dbReference>
<feature type="transmembrane region" description="Helical" evidence="8">
    <location>
        <begin position="83"/>
        <end position="99"/>
    </location>
</feature>
<dbReference type="InterPro" id="IPR005829">
    <property type="entry name" value="Sugar_transporter_CS"/>
</dbReference>
<reference evidence="10" key="1">
    <citation type="journal article" date="2019" name="PLoS Negl. Trop. Dis.">
        <title>Revisiting the worldwide diversity of Leptospira species in the environment.</title>
        <authorList>
            <person name="Vincent A.T."/>
            <person name="Schiettekatte O."/>
            <person name="Bourhy P."/>
            <person name="Veyrier F.J."/>
            <person name="Picardeau M."/>
        </authorList>
    </citation>
    <scope>NUCLEOTIDE SEQUENCE [LARGE SCALE GENOMIC DNA]</scope>
    <source>
        <strain evidence="10">201300427</strain>
    </source>
</reference>
<dbReference type="Proteomes" id="UP000298058">
    <property type="component" value="Unassembled WGS sequence"/>
</dbReference>
<comment type="subcellular location">
    <subcellularLocation>
        <location evidence="2">Membrane</location>
        <topology evidence="2">Multi-pass membrane protein</topology>
    </subcellularLocation>
</comment>
<keyword evidence="4" id="KW-0813">Transport</keyword>
<feature type="transmembrane region" description="Helical" evidence="8">
    <location>
        <begin position="384"/>
        <end position="403"/>
    </location>
</feature>
<keyword evidence="5 8" id="KW-0812">Transmembrane</keyword>
<feature type="transmembrane region" description="Helical" evidence="8">
    <location>
        <begin position="55"/>
        <end position="76"/>
    </location>
</feature>
<accession>A0A4R9LZ52</accession>
<feature type="transmembrane region" description="Helical" evidence="8">
    <location>
        <begin position="219"/>
        <end position="237"/>
    </location>
</feature>
<feature type="transmembrane region" description="Helical" evidence="8">
    <location>
        <begin position="170"/>
        <end position="190"/>
    </location>
</feature>
<dbReference type="PRINTS" id="PR01035">
    <property type="entry name" value="TCRTETA"/>
</dbReference>
<dbReference type="GO" id="GO:0016020">
    <property type="term" value="C:membrane"/>
    <property type="evidence" value="ECO:0007669"/>
    <property type="project" value="UniProtKB-SubCell"/>
</dbReference>
<sequence>MKFLNPKNTRTAAVGFIFVTILIDSIGFGIVIPVLPNLIVELTGDSIGQASSHGGFLMFAYSLVQFVCAPFVGALSDRFGRRPVLLAALFGFTLDYLFLTFAPTLFFLFVGRIIAGIMGASFTTASAYIADITPAEKRAESFGLIGVAFGLGFIIGPLVGGLLGQFGSRIPFLAAAILTFVNFLFGFFILPESLSQENRRAFEWKNANPLGALYNLKRYPLILPLVFVFFLVSIGSHSVQSNWAFYVIERFKWDEKMIGISLAVVGVLIAIVQGGLMGISMKKLGAKNSVYLGTALFSIGYALYAMANASWMMFAFSIPYCLGGISGPALQGIVSSHVPANEQGELQGTLTSLMSVTSIFGPLLMTSVFTYFTTGGGIYLPGAPMWLSAVITLIALAVAYFTLEKETEETTKTTA</sequence>
<protein>
    <submittedName>
        <fullName evidence="10">MFS transporter</fullName>
    </submittedName>
</protein>
<evidence type="ECO:0000313" key="10">
    <source>
        <dbReference type="EMBL" id="TGN19633.1"/>
    </source>
</evidence>
<dbReference type="InterPro" id="IPR011701">
    <property type="entry name" value="MFS"/>
</dbReference>
<dbReference type="PROSITE" id="PS50850">
    <property type="entry name" value="MFS"/>
    <property type="match status" value="1"/>
</dbReference>
<feature type="transmembrane region" description="Helical" evidence="8">
    <location>
        <begin position="105"/>
        <end position="130"/>
    </location>
</feature>
<dbReference type="EMBL" id="RQHW01000028">
    <property type="protein sequence ID" value="TGN19633.1"/>
    <property type="molecule type" value="Genomic_DNA"/>
</dbReference>
<feature type="transmembrane region" description="Helical" evidence="8">
    <location>
        <begin position="142"/>
        <end position="164"/>
    </location>
</feature>
<feature type="transmembrane region" description="Helical" evidence="8">
    <location>
        <begin position="313"/>
        <end position="338"/>
    </location>
</feature>
<dbReference type="PANTHER" id="PTHR23504">
    <property type="entry name" value="MAJOR FACILITATOR SUPERFAMILY DOMAIN-CONTAINING PROTEIN 10"/>
    <property type="match status" value="1"/>
</dbReference>
<proteinExistence type="inferred from homology"/>
<gene>
    <name evidence="10" type="ORF">EHS15_07565</name>
</gene>
<evidence type="ECO:0000259" key="9">
    <source>
        <dbReference type="PROSITE" id="PS50850"/>
    </source>
</evidence>
<evidence type="ECO:0000256" key="4">
    <source>
        <dbReference type="ARBA" id="ARBA00022448"/>
    </source>
</evidence>
<dbReference type="PROSITE" id="PS00216">
    <property type="entry name" value="SUGAR_TRANSPORT_1"/>
    <property type="match status" value="1"/>
</dbReference>
<evidence type="ECO:0000256" key="3">
    <source>
        <dbReference type="ARBA" id="ARBA00007520"/>
    </source>
</evidence>
<feature type="transmembrane region" description="Helical" evidence="8">
    <location>
        <begin position="257"/>
        <end position="277"/>
    </location>
</feature>
<dbReference type="RefSeq" id="WP_135759949.1">
    <property type="nucleotide sequence ID" value="NZ_RQHW01000028.1"/>
</dbReference>
<dbReference type="GO" id="GO:0022857">
    <property type="term" value="F:transmembrane transporter activity"/>
    <property type="evidence" value="ECO:0007669"/>
    <property type="project" value="InterPro"/>
</dbReference>
<keyword evidence="11" id="KW-1185">Reference proteome</keyword>
<evidence type="ECO:0000256" key="2">
    <source>
        <dbReference type="ARBA" id="ARBA00004141"/>
    </source>
</evidence>
<evidence type="ECO:0000256" key="5">
    <source>
        <dbReference type="ARBA" id="ARBA00022692"/>
    </source>
</evidence>
<dbReference type="SUPFAM" id="SSF103473">
    <property type="entry name" value="MFS general substrate transporter"/>
    <property type="match status" value="1"/>
</dbReference>
<evidence type="ECO:0000256" key="6">
    <source>
        <dbReference type="ARBA" id="ARBA00022989"/>
    </source>
</evidence>
<feature type="transmembrane region" description="Helical" evidence="8">
    <location>
        <begin position="12"/>
        <end position="35"/>
    </location>
</feature>
<dbReference type="AlphaFoldDB" id="A0A4R9LZ52"/>
<dbReference type="PANTHER" id="PTHR23504:SF15">
    <property type="entry name" value="MAJOR FACILITATOR SUPERFAMILY (MFS) PROFILE DOMAIN-CONTAINING PROTEIN"/>
    <property type="match status" value="1"/>
</dbReference>
<dbReference type="InterPro" id="IPR020846">
    <property type="entry name" value="MFS_dom"/>
</dbReference>
<evidence type="ECO:0000256" key="7">
    <source>
        <dbReference type="ARBA" id="ARBA00023136"/>
    </source>
</evidence>
<name>A0A4R9LZ52_9LEPT</name>
<feature type="transmembrane region" description="Helical" evidence="8">
    <location>
        <begin position="289"/>
        <end position="307"/>
    </location>
</feature>